<dbReference type="InterPro" id="IPR036526">
    <property type="entry name" value="C-N_Hydrolase_sf"/>
</dbReference>
<dbReference type="InterPro" id="IPR003010">
    <property type="entry name" value="C-N_Hydrolase"/>
</dbReference>
<dbReference type="CDD" id="cd07564">
    <property type="entry name" value="nitrilases_CHs"/>
    <property type="match status" value="1"/>
</dbReference>
<comment type="similarity">
    <text evidence="1">Belongs to the carbon-nitrogen hydrolase superfamily. Nitrilase family.</text>
</comment>
<dbReference type="InterPro" id="IPR044149">
    <property type="entry name" value="Nitrilases_CHs"/>
</dbReference>
<keyword evidence="4" id="KW-1185">Reference proteome</keyword>
<dbReference type="Proteomes" id="UP001386437">
    <property type="component" value="Unassembled WGS sequence"/>
</dbReference>
<sequence>MPLIDKFKLAAIQAESIPFDMDASLEKACKLILDAGAQGATLAAFGECWLPGFPFFVHAGPQQSNHHVAEYVGSAVEIPSPTTDKLCATAKQAGIDVVIGILERDSVTRGTVYCTILFIGSEGKILGRHRKLKPTYSERAIWGEGDGVGLRTYERPYGRISGLNCWEHNMILPTYALAAEGVDIHIAAWPGREGAAPPSPLPVYSRQKLLSRAFASQAACYVILVGGLRTRANTPDRLKDVLVWEHTGDSMIIDPRGELIAGPAQGETILMAEGSRENIIVAKAAADAGGHYSRPDVLQLRINREPIRRVIEENTDSSR</sequence>
<evidence type="ECO:0000313" key="3">
    <source>
        <dbReference type="EMBL" id="MEI5996319.1"/>
    </source>
</evidence>
<dbReference type="RefSeq" id="WP_336596752.1">
    <property type="nucleotide sequence ID" value="NZ_JACFYJ010000003.1"/>
</dbReference>
<feature type="domain" description="CN hydrolase" evidence="2">
    <location>
        <begin position="7"/>
        <end position="276"/>
    </location>
</feature>
<dbReference type="PANTHER" id="PTHR46044:SF1">
    <property type="entry name" value="CN HYDROLASE DOMAIN-CONTAINING PROTEIN"/>
    <property type="match status" value="1"/>
</dbReference>
<comment type="caution">
    <text evidence="3">The sequence shown here is derived from an EMBL/GenBank/DDBJ whole genome shotgun (WGS) entry which is preliminary data.</text>
</comment>
<evidence type="ECO:0000259" key="2">
    <source>
        <dbReference type="PROSITE" id="PS50263"/>
    </source>
</evidence>
<evidence type="ECO:0000256" key="1">
    <source>
        <dbReference type="ARBA" id="ARBA00008129"/>
    </source>
</evidence>
<reference evidence="3 4" key="1">
    <citation type="journal article" date="2022" name="Arch. Microbiol.">
        <title>Paraburkholderia bengalensis sp. nov. isolated from roots of Oryza sativa, IR64.</title>
        <authorList>
            <person name="Nag P."/>
            <person name="Mondal N."/>
            <person name="Sarkar J."/>
            <person name="Das S."/>
        </authorList>
    </citation>
    <scope>NUCLEOTIDE SEQUENCE [LARGE SCALE GENOMIC DNA]</scope>
    <source>
        <strain evidence="3 4">IR64_4_BI</strain>
    </source>
</reference>
<organism evidence="3 4">
    <name type="scientific">Paraburkholderia bengalensis</name>
    <dbReference type="NCBI Taxonomy" id="2747562"/>
    <lineage>
        <taxon>Bacteria</taxon>
        <taxon>Pseudomonadati</taxon>
        <taxon>Pseudomonadota</taxon>
        <taxon>Betaproteobacteria</taxon>
        <taxon>Burkholderiales</taxon>
        <taxon>Burkholderiaceae</taxon>
        <taxon>Paraburkholderia</taxon>
    </lineage>
</organism>
<accession>A0ABU8IL54</accession>
<keyword evidence="3" id="KW-0378">Hydrolase</keyword>
<name>A0ABU8IL54_9BURK</name>
<dbReference type="GO" id="GO:0016787">
    <property type="term" value="F:hydrolase activity"/>
    <property type="evidence" value="ECO:0007669"/>
    <property type="project" value="UniProtKB-KW"/>
</dbReference>
<gene>
    <name evidence="3" type="ORF">H3V53_03585</name>
</gene>
<dbReference type="PANTHER" id="PTHR46044">
    <property type="entry name" value="NITRILASE"/>
    <property type="match status" value="1"/>
</dbReference>
<dbReference type="EMBL" id="JACFYJ010000003">
    <property type="protein sequence ID" value="MEI5996319.1"/>
    <property type="molecule type" value="Genomic_DNA"/>
</dbReference>
<dbReference type="SUPFAM" id="SSF56317">
    <property type="entry name" value="Carbon-nitrogen hydrolase"/>
    <property type="match status" value="1"/>
</dbReference>
<dbReference type="Pfam" id="PF00795">
    <property type="entry name" value="CN_hydrolase"/>
    <property type="match status" value="1"/>
</dbReference>
<dbReference type="Gene3D" id="3.60.110.10">
    <property type="entry name" value="Carbon-nitrogen hydrolase"/>
    <property type="match status" value="1"/>
</dbReference>
<protein>
    <submittedName>
        <fullName evidence="3">Carbon-nitrogen hydrolase family protein</fullName>
    </submittedName>
</protein>
<evidence type="ECO:0000313" key="4">
    <source>
        <dbReference type="Proteomes" id="UP001386437"/>
    </source>
</evidence>
<dbReference type="PROSITE" id="PS50263">
    <property type="entry name" value="CN_HYDROLASE"/>
    <property type="match status" value="1"/>
</dbReference>
<proteinExistence type="inferred from homology"/>